<dbReference type="RefSeq" id="XP_008717830.1">
    <property type="nucleotide sequence ID" value="XM_008719608.1"/>
</dbReference>
<dbReference type="GeneID" id="19972606"/>
<dbReference type="OrthoDB" id="288726at2759"/>
<dbReference type="PANTHER" id="PTHR37534:SF15">
    <property type="entry name" value="ZN(II)2CYS6 TRANSCRIPTION FACTOR (EUROFUNG)"/>
    <property type="match status" value="1"/>
</dbReference>
<dbReference type="InterPro" id="IPR021858">
    <property type="entry name" value="Fun_TF"/>
</dbReference>
<evidence type="ECO:0000256" key="1">
    <source>
        <dbReference type="ARBA" id="ARBA00004123"/>
    </source>
</evidence>
<evidence type="ECO:0000256" key="3">
    <source>
        <dbReference type="ARBA" id="ARBA00023125"/>
    </source>
</evidence>
<accession>W2RRV6</accession>
<evidence type="ECO:0000313" key="7">
    <source>
        <dbReference type="EMBL" id="ETN39045.1"/>
    </source>
</evidence>
<keyword evidence="4" id="KW-0804">Transcription</keyword>
<dbReference type="GO" id="GO:0005634">
    <property type="term" value="C:nucleus"/>
    <property type="evidence" value="ECO:0007669"/>
    <property type="project" value="UniProtKB-SubCell"/>
</dbReference>
<dbReference type="InterPro" id="IPR001138">
    <property type="entry name" value="Zn2Cys6_DnaBD"/>
</dbReference>
<dbReference type="InterPro" id="IPR036864">
    <property type="entry name" value="Zn2-C6_fun-type_DNA-bd_sf"/>
</dbReference>
<evidence type="ECO:0000259" key="6">
    <source>
        <dbReference type="PROSITE" id="PS50048"/>
    </source>
</evidence>
<dbReference type="Proteomes" id="UP000030752">
    <property type="component" value="Unassembled WGS sequence"/>
</dbReference>
<dbReference type="InParanoid" id="W2RRV6"/>
<protein>
    <recommendedName>
        <fullName evidence="6">Zn(2)-C6 fungal-type domain-containing protein</fullName>
    </recommendedName>
</protein>
<evidence type="ECO:0000256" key="2">
    <source>
        <dbReference type="ARBA" id="ARBA00023015"/>
    </source>
</evidence>
<evidence type="ECO:0000256" key="4">
    <source>
        <dbReference type="ARBA" id="ARBA00023163"/>
    </source>
</evidence>
<sequence length="554" mass="62175">MSLAQTPTQRSRNGCRECRRRHRRCDEGKPSCKYCRSVSIACEYARELSWGGRPFKKSRFGLCLNKHSAGIYKAHSPNVDYSTAGVNHIRCQDRRSLGDQFVYASSPANLEKSGLPYQQYEQIQQHDDCITLGSTSHRPPTGSLGLVQALKHSLQHRLDTYPELDAFNPRQSILLDYFQHATSKSLSCHEEMQHDICSALVPMAMASEQVMAALLCVAFSHRLSVGLERTEADVFRFHATSVKLLQDGMSVGSGQQGLLVALATSLVLCLSNIVSSSSHRQDWIVHLKGASALVQRLEESGYEFEHSKRVLLRLYTSLTTIAALRHTPVNHALYNISDRNETDDYIDDLAGFSKSLKPIIEAVQGQAALRKAMSKDSTELIMLQEQHLHHTRRENQDLVLKLNSMLERRTLQFLPEIAERLSAATKRDFWLLDEAYHHMVLIQLYKRLDSTATSLEYSRQFSVQRIISCIGSMDIMAKPCPGVATLPPLFEAGCAATSASDRWALTKLLSHIRACFGMGNVACTADFLKKLWSTEVRGTEFDGSDSDDIDFLPY</sequence>
<dbReference type="GO" id="GO:0000976">
    <property type="term" value="F:transcription cis-regulatory region binding"/>
    <property type="evidence" value="ECO:0007669"/>
    <property type="project" value="TreeGrafter"/>
</dbReference>
<dbReference type="VEuPathDB" id="FungiDB:HMPREF1541_05267"/>
<dbReference type="PROSITE" id="PS50048">
    <property type="entry name" value="ZN2_CY6_FUNGAL_2"/>
    <property type="match status" value="1"/>
</dbReference>
<keyword evidence="3" id="KW-0238">DNA-binding</keyword>
<keyword evidence="8" id="KW-1185">Reference proteome</keyword>
<evidence type="ECO:0000313" key="8">
    <source>
        <dbReference type="Proteomes" id="UP000030752"/>
    </source>
</evidence>
<dbReference type="PROSITE" id="PS00463">
    <property type="entry name" value="ZN2_CY6_FUNGAL_1"/>
    <property type="match status" value="1"/>
</dbReference>
<keyword evidence="5" id="KW-0539">Nucleus</keyword>
<evidence type="ECO:0000256" key="5">
    <source>
        <dbReference type="ARBA" id="ARBA00023242"/>
    </source>
</evidence>
<dbReference type="SMART" id="SM00066">
    <property type="entry name" value="GAL4"/>
    <property type="match status" value="1"/>
</dbReference>
<dbReference type="eggNOG" id="ENOG502QW7R">
    <property type="taxonomic scope" value="Eukaryota"/>
</dbReference>
<dbReference type="Pfam" id="PF00172">
    <property type="entry name" value="Zn_clus"/>
    <property type="match status" value="1"/>
</dbReference>
<dbReference type="EMBL" id="KB822721">
    <property type="protein sequence ID" value="ETN39045.1"/>
    <property type="molecule type" value="Genomic_DNA"/>
</dbReference>
<reference evidence="7 8" key="1">
    <citation type="submission" date="2013-03" db="EMBL/GenBank/DDBJ databases">
        <title>The Genome Sequence of Phialophora europaea CBS 101466.</title>
        <authorList>
            <consortium name="The Broad Institute Genomics Platform"/>
            <person name="Cuomo C."/>
            <person name="de Hoog S."/>
            <person name="Gorbushina A."/>
            <person name="Walker B."/>
            <person name="Young S.K."/>
            <person name="Zeng Q."/>
            <person name="Gargeya S."/>
            <person name="Fitzgerald M."/>
            <person name="Haas B."/>
            <person name="Abouelleil A."/>
            <person name="Allen A.W."/>
            <person name="Alvarado L."/>
            <person name="Arachchi H.M."/>
            <person name="Berlin A.M."/>
            <person name="Chapman S.B."/>
            <person name="Gainer-Dewar J."/>
            <person name="Goldberg J."/>
            <person name="Griggs A."/>
            <person name="Gujja S."/>
            <person name="Hansen M."/>
            <person name="Howarth C."/>
            <person name="Imamovic A."/>
            <person name="Ireland A."/>
            <person name="Larimer J."/>
            <person name="McCowan C."/>
            <person name="Murphy C."/>
            <person name="Pearson M."/>
            <person name="Poon T.W."/>
            <person name="Priest M."/>
            <person name="Roberts A."/>
            <person name="Saif S."/>
            <person name="Shea T."/>
            <person name="Sisk P."/>
            <person name="Sykes S."/>
            <person name="Wortman J."/>
            <person name="Nusbaum C."/>
            <person name="Birren B."/>
        </authorList>
    </citation>
    <scope>NUCLEOTIDE SEQUENCE [LARGE SCALE GENOMIC DNA]</scope>
    <source>
        <strain evidence="7 8">CBS 101466</strain>
    </source>
</reference>
<dbReference type="GO" id="GO:0045944">
    <property type="term" value="P:positive regulation of transcription by RNA polymerase II"/>
    <property type="evidence" value="ECO:0007669"/>
    <property type="project" value="TreeGrafter"/>
</dbReference>
<proteinExistence type="predicted"/>
<dbReference type="STRING" id="1220924.W2RRV6"/>
<dbReference type="HOGENOM" id="CLU_028414_1_0_1"/>
<organism evidence="7 8">
    <name type="scientific">Cyphellophora europaea (strain CBS 101466)</name>
    <name type="common">Phialophora europaea</name>
    <dbReference type="NCBI Taxonomy" id="1220924"/>
    <lineage>
        <taxon>Eukaryota</taxon>
        <taxon>Fungi</taxon>
        <taxon>Dikarya</taxon>
        <taxon>Ascomycota</taxon>
        <taxon>Pezizomycotina</taxon>
        <taxon>Eurotiomycetes</taxon>
        <taxon>Chaetothyriomycetidae</taxon>
        <taxon>Chaetothyriales</taxon>
        <taxon>Cyphellophoraceae</taxon>
        <taxon>Cyphellophora</taxon>
    </lineage>
</organism>
<comment type="subcellular location">
    <subcellularLocation>
        <location evidence="1">Nucleus</location>
    </subcellularLocation>
</comment>
<feature type="domain" description="Zn(2)-C6 fungal-type" evidence="6">
    <location>
        <begin position="14"/>
        <end position="44"/>
    </location>
</feature>
<dbReference type="GO" id="GO:0008270">
    <property type="term" value="F:zinc ion binding"/>
    <property type="evidence" value="ECO:0007669"/>
    <property type="project" value="InterPro"/>
</dbReference>
<dbReference type="Pfam" id="PF11951">
    <property type="entry name" value="Fungal_trans_2"/>
    <property type="match status" value="1"/>
</dbReference>
<dbReference type="SUPFAM" id="SSF57701">
    <property type="entry name" value="Zn2/Cys6 DNA-binding domain"/>
    <property type="match status" value="1"/>
</dbReference>
<dbReference type="Gene3D" id="4.10.240.10">
    <property type="entry name" value="Zn(2)-C6 fungal-type DNA-binding domain"/>
    <property type="match status" value="1"/>
</dbReference>
<keyword evidence="2" id="KW-0805">Transcription regulation</keyword>
<name>W2RRV6_CYPE1</name>
<dbReference type="PANTHER" id="PTHR37534">
    <property type="entry name" value="TRANSCRIPTIONAL ACTIVATOR PROTEIN UGA3"/>
    <property type="match status" value="1"/>
</dbReference>
<gene>
    <name evidence="7" type="ORF">HMPREF1541_05267</name>
</gene>
<dbReference type="AlphaFoldDB" id="W2RRV6"/>
<dbReference type="GO" id="GO:0000981">
    <property type="term" value="F:DNA-binding transcription factor activity, RNA polymerase II-specific"/>
    <property type="evidence" value="ECO:0007669"/>
    <property type="project" value="InterPro"/>
</dbReference>